<proteinExistence type="predicted"/>
<keyword evidence="2" id="KW-1133">Transmembrane helix</keyword>
<evidence type="ECO:0000256" key="2">
    <source>
        <dbReference type="SAM" id="Phobius"/>
    </source>
</evidence>
<accession>A0A844GE19</accession>
<dbReference type="EMBL" id="WLYX01000001">
    <property type="protein sequence ID" value="MTD32815.1"/>
    <property type="molecule type" value="Genomic_DNA"/>
</dbReference>
<comment type="caution">
    <text evidence="3">The sequence shown here is derived from an EMBL/GenBank/DDBJ whole genome shotgun (WGS) entry which is preliminary data.</text>
</comment>
<keyword evidence="2" id="KW-0812">Transmembrane</keyword>
<reference evidence="3 4" key="1">
    <citation type="submission" date="2019-11" db="EMBL/GenBank/DDBJ databases">
        <title>Draft genome sequence of Paludibacterium sp. dN18-1.</title>
        <authorList>
            <person name="Im W.-T."/>
        </authorList>
    </citation>
    <scope>NUCLEOTIDE SEQUENCE [LARGE SCALE GENOMIC DNA]</scope>
    <source>
        <strain evidence="4">dN 18-1</strain>
    </source>
</reference>
<keyword evidence="2" id="KW-0472">Membrane</keyword>
<evidence type="ECO:0000313" key="4">
    <source>
        <dbReference type="Proteomes" id="UP000446658"/>
    </source>
</evidence>
<gene>
    <name evidence="3" type="ORF">GKE73_04820</name>
</gene>
<feature type="compositionally biased region" description="Polar residues" evidence="1">
    <location>
        <begin position="76"/>
        <end position="86"/>
    </location>
</feature>
<organism evidence="3 4">
    <name type="scientific">Paludibacterium denitrificans</name>
    <dbReference type="NCBI Taxonomy" id="2675226"/>
    <lineage>
        <taxon>Bacteria</taxon>
        <taxon>Pseudomonadati</taxon>
        <taxon>Pseudomonadota</taxon>
        <taxon>Betaproteobacteria</taxon>
        <taxon>Neisseriales</taxon>
        <taxon>Chromobacteriaceae</taxon>
        <taxon>Paludibacterium</taxon>
    </lineage>
</organism>
<feature type="transmembrane region" description="Helical" evidence="2">
    <location>
        <begin position="29"/>
        <end position="53"/>
    </location>
</feature>
<protein>
    <submittedName>
        <fullName evidence="3">Uncharacterized protein</fullName>
    </submittedName>
</protein>
<dbReference type="RefSeq" id="WP_230369406.1">
    <property type="nucleotide sequence ID" value="NZ_WLYX01000001.1"/>
</dbReference>
<evidence type="ECO:0000313" key="3">
    <source>
        <dbReference type="EMBL" id="MTD32815.1"/>
    </source>
</evidence>
<sequence length="86" mass="9569">MREAIDAHSKFNYNEAKKMTADNHAAYELAFKSCLGAMLLALIVTGVMAMRLFSSLRSSPGWHQQHAGERQGHPELQTTRTGRTHG</sequence>
<dbReference type="Proteomes" id="UP000446658">
    <property type="component" value="Unassembled WGS sequence"/>
</dbReference>
<feature type="region of interest" description="Disordered" evidence="1">
    <location>
        <begin position="59"/>
        <end position="86"/>
    </location>
</feature>
<dbReference type="AlphaFoldDB" id="A0A844GE19"/>
<name>A0A844GE19_9NEIS</name>
<keyword evidence="4" id="KW-1185">Reference proteome</keyword>
<evidence type="ECO:0000256" key="1">
    <source>
        <dbReference type="SAM" id="MobiDB-lite"/>
    </source>
</evidence>